<evidence type="ECO:0008006" key="4">
    <source>
        <dbReference type="Google" id="ProtNLM"/>
    </source>
</evidence>
<comment type="caution">
    <text evidence="2">The sequence shown here is derived from an EMBL/GenBank/DDBJ whole genome shotgun (WGS) entry which is preliminary data.</text>
</comment>
<evidence type="ECO:0000313" key="3">
    <source>
        <dbReference type="Proteomes" id="UP001231518"/>
    </source>
</evidence>
<dbReference type="Proteomes" id="UP001231518">
    <property type="component" value="Chromosome 22"/>
</dbReference>
<reference evidence="2" key="1">
    <citation type="submission" date="2023-03" db="EMBL/GenBank/DDBJ databases">
        <title>Chromosome-level genomes of two armyworms, Mythimna separata and Mythimna loreyi, provide insights into the biosynthesis and reception of sex pheromones.</title>
        <authorList>
            <person name="Zhao H."/>
        </authorList>
    </citation>
    <scope>NUCLEOTIDE SEQUENCE</scope>
    <source>
        <strain evidence="2">BeijingLab</strain>
        <tissue evidence="2">Pupa</tissue>
    </source>
</reference>
<proteinExistence type="predicted"/>
<evidence type="ECO:0000256" key="1">
    <source>
        <dbReference type="SAM" id="SignalP"/>
    </source>
</evidence>
<keyword evidence="3" id="KW-1185">Reference proteome</keyword>
<keyword evidence="1" id="KW-0732">Signal</keyword>
<protein>
    <recommendedName>
        <fullName evidence="4">Protease inhibitor</fullName>
    </recommendedName>
</protein>
<name>A0AAD7YC41_MYTSE</name>
<accession>A0AAD7YC41</accession>
<sequence length="100" mass="10875">MKFAIILCVFALVALSAGKPKFKRCIYVNGRCFKECEPGTYSYGTGCGPLTPEPTCDEPNPVAGRGNVCDFSACYCSPPTVREPNSRKCVKLEDCPKKAE</sequence>
<organism evidence="2 3">
    <name type="scientific">Mythimna separata</name>
    <name type="common">Oriental armyworm</name>
    <name type="synonym">Pseudaletia separata</name>
    <dbReference type="NCBI Taxonomy" id="271217"/>
    <lineage>
        <taxon>Eukaryota</taxon>
        <taxon>Metazoa</taxon>
        <taxon>Ecdysozoa</taxon>
        <taxon>Arthropoda</taxon>
        <taxon>Hexapoda</taxon>
        <taxon>Insecta</taxon>
        <taxon>Pterygota</taxon>
        <taxon>Neoptera</taxon>
        <taxon>Endopterygota</taxon>
        <taxon>Lepidoptera</taxon>
        <taxon>Glossata</taxon>
        <taxon>Ditrysia</taxon>
        <taxon>Noctuoidea</taxon>
        <taxon>Noctuidae</taxon>
        <taxon>Noctuinae</taxon>
        <taxon>Hadenini</taxon>
        <taxon>Mythimna</taxon>
    </lineage>
</organism>
<evidence type="ECO:0000313" key="2">
    <source>
        <dbReference type="EMBL" id="KAJ8709386.1"/>
    </source>
</evidence>
<dbReference type="AlphaFoldDB" id="A0AAD7YC41"/>
<feature type="chain" id="PRO_5042099301" description="Protease inhibitor" evidence="1">
    <location>
        <begin position="19"/>
        <end position="100"/>
    </location>
</feature>
<feature type="signal peptide" evidence="1">
    <location>
        <begin position="1"/>
        <end position="18"/>
    </location>
</feature>
<gene>
    <name evidence="2" type="ORF">PYW07_009212</name>
</gene>
<dbReference type="EMBL" id="JARGEI010000024">
    <property type="protein sequence ID" value="KAJ8709386.1"/>
    <property type="molecule type" value="Genomic_DNA"/>
</dbReference>